<proteinExistence type="predicted"/>
<dbReference type="Proteomes" id="UP001215598">
    <property type="component" value="Unassembled WGS sequence"/>
</dbReference>
<accession>A0AAD7NFT6</accession>
<evidence type="ECO:0000313" key="2">
    <source>
        <dbReference type="Proteomes" id="UP001215598"/>
    </source>
</evidence>
<gene>
    <name evidence="1" type="ORF">B0H16DRAFT_659637</name>
</gene>
<sequence length="242" mass="28181">MLWKIAKLARGEGYYPLVDSLNTRKYSQTTIDLMDAAYKFCVVPDLPPTAIIYTLGLLPFLDIQNLSTVSDDYSWLYSHFEHIAPADELHLGCSLHVLDRALSTDQAPKPSVGFLKALLRVLTLSSTDFERSYNGAKSLTSNIICHQYSWFLDKELGRLLEKHSLWASLAQFSDVPSYLSLGERLSQTPKWKEFIWQDLPVWLLQLQRLWQNQWPRMLRTTSRWFRTLFSEYGMQMLMKQSF</sequence>
<organism evidence="1 2">
    <name type="scientific">Mycena metata</name>
    <dbReference type="NCBI Taxonomy" id="1033252"/>
    <lineage>
        <taxon>Eukaryota</taxon>
        <taxon>Fungi</taxon>
        <taxon>Dikarya</taxon>
        <taxon>Basidiomycota</taxon>
        <taxon>Agaricomycotina</taxon>
        <taxon>Agaricomycetes</taxon>
        <taxon>Agaricomycetidae</taxon>
        <taxon>Agaricales</taxon>
        <taxon>Marasmiineae</taxon>
        <taxon>Mycenaceae</taxon>
        <taxon>Mycena</taxon>
    </lineage>
</organism>
<comment type="caution">
    <text evidence="1">The sequence shown here is derived from an EMBL/GenBank/DDBJ whole genome shotgun (WGS) entry which is preliminary data.</text>
</comment>
<evidence type="ECO:0000313" key="1">
    <source>
        <dbReference type="EMBL" id="KAJ7758053.1"/>
    </source>
</evidence>
<name>A0AAD7NFT6_9AGAR</name>
<protein>
    <submittedName>
        <fullName evidence="1">Uncharacterized protein</fullName>
    </submittedName>
</protein>
<dbReference type="AlphaFoldDB" id="A0AAD7NFT6"/>
<keyword evidence="2" id="KW-1185">Reference proteome</keyword>
<dbReference type="EMBL" id="JARKIB010000043">
    <property type="protein sequence ID" value="KAJ7758053.1"/>
    <property type="molecule type" value="Genomic_DNA"/>
</dbReference>
<reference evidence="1" key="1">
    <citation type="submission" date="2023-03" db="EMBL/GenBank/DDBJ databases">
        <title>Massive genome expansion in bonnet fungi (Mycena s.s.) driven by repeated elements and novel gene families across ecological guilds.</title>
        <authorList>
            <consortium name="Lawrence Berkeley National Laboratory"/>
            <person name="Harder C.B."/>
            <person name="Miyauchi S."/>
            <person name="Viragh M."/>
            <person name="Kuo A."/>
            <person name="Thoen E."/>
            <person name="Andreopoulos B."/>
            <person name="Lu D."/>
            <person name="Skrede I."/>
            <person name="Drula E."/>
            <person name="Henrissat B."/>
            <person name="Morin E."/>
            <person name="Kohler A."/>
            <person name="Barry K."/>
            <person name="LaButti K."/>
            <person name="Morin E."/>
            <person name="Salamov A."/>
            <person name="Lipzen A."/>
            <person name="Mereny Z."/>
            <person name="Hegedus B."/>
            <person name="Baldrian P."/>
            <person name="Stursova M."/>
            <person name="Weitz H."/>
            <person name="Taylor A."/>
            <person name="Grigoriev I.V."/>
            <person name="Nagy L.G."/>
            <person name="Martin F."/>
            <person name="Kauserud H."/>
        </authorList>
    </citation>
    <scope>NUCLEOTIDE SEQUENCE</scope>
    <source>
        <strain evidence="1">CBHHK182m</strain>
    </source>
</reference>